<feature type="compositionally biased region" description="Pro residues" evidence="1">
    <location>
        <begin position="112"/>
        <end position="128"/>
    </location>
</feature>
<evidence type="ECO:0000313" key="3">
    <source>
        <dbReference type="Proteomes" id="UP001365128"/>
    </source>
</evidence>
<feature type="compositionally biased region" description="Basic and acidic residues" evidence="1">
    <location>
        <begin position="236"/>
        <end position="246"/>
    </location>
</feature>
<keyword evidence="3" id="KW-1185">Reference proteome</keyword>
<feature type="compositionally biased region" description="Polar residues" evidence="1">
    <location>
        <begin position="347"/>
        <end position="358"/>
    </location>
</feature>
<feature type="region of interest" description="Disordered" evidence="1">
    <location>
        <begin position="99"/>
        <end position="150"/>
    </location>
</feature>
<dbReference type="PANTHER" id="PTHR22705">
    <property type="entry name" value="ZINC FINGER, ZZ DOMAIN CONTAINING 3"/>
    <property type="match status" value="1"/>
</dbReference>
<feature type="compositionally biased region" description="Pro residues" evidence="1">
    <location>
        <begin position="139"/>
        <end position="148"/>
    </location>
</feature>
<dbReference type="InterPro" id="IPR037830">
    <property type="entry name" value="ZZZ3"/>
</dbReference>
<dbReference type="EMBL" id="JBBPDW010000043">
    <property type="protein sequence ID" value="KAK7534440.1"/>
    <property type="molecule type" value="Genomic_DNA"/>
</dbReference>
<comment type="caution">
    <text evidence="2">The sequence shown here is derived from an EMBL/GenBank/DDBJ whole genome shotgun (WGS) entry which is preliminary data.</text>
</comment>
<evidence type="ECO:0000256" key="1">
    <source>
        <dbReference type="SAM" id="MobiDB-lite"/>
    </source>
</evidence>
<proteinExistence type="predicted"/>
<gene>
    <name evidence="2" type="ORF">IWX46DRAFT_584400</name>
</gene>
<evidence type="ECO:0000313" key="2">
    <source>
        <dbReference type="EMBL" id="KAK7534440.1"/>
    </source>
</evidence>
<dbReference type="Proteomes" id="UP001365128">
    <property type="component" value="Unassembled WGS sequence"/>
</dbReference>
<accession>A0ABR1LIA8</accession>
<dbReference type="PANTHER" id="PTHR22705:SF0">
    <property type="entry name" value="ZZ-TYPE ZINC FINGER-CONTAINING PROTEIN 3"/>
    <property type="match status" value="1"/>
</dbReference>
<name>A0ABR1LIA8_9PEZI</name>
<feature type="region of interest" description="Disordered" evidence="1">
    <location>
        <begin position="343"/>
        <end position="365"/>
    </location>
</feature>
<feature type="region of interest" description="Disordered" evidence="1">
    <location>
        <begin position="236"/>
        <end position="290"/>
    </location>
</feature>
<organism evidence="2 3">
    <name type="scientific">Phyllosticta citricarpa</name>
    <dbReference type="NCBI Taxonomy" id="55181"/>
    <lineage>
        <taxon>Eukaryota</taxon>
        <taxon>Fungi</taxon>
        <taxon>Dikarya</taxon>
        <taxon>Ascomycota</taxon>
        <taxon>Pezizomycotina</taxon>
        <taxon>Dothideomycetes</taxon>
        <taxon>Dothideomycetes incertae sedis</taxon>
        <taxon>Botryosphaeriales</taxon>
        <taxon>Phyllostictaceae</taxon>
        <taxon>Phyllosticta</taxon>
    </lineage>
</organism>
<sequence length="365" mass="39796">MARGRRLPCLAAQTLCKFAGRMKSVIHGSLPLLTPQALRDIDHGPPIERAPHPWFARAFRSSLVALAFQTTSLLHCACRQLLLPSILLTMPPALDFASPDKVRNDSTVSPLQIPPAHHPPEHTNPPDTPAATTSNHVPDSPPRPPVSPITPVATIAQLAPTDQADRVIPPPAVDFMPQPPSKPIDETENTDAIALRSAIALLQIQRDKSKKDIQTLQKIKHAAVAEPEAFVEELKSGRLKPKRESNDVLGPTLGGLDSILNSDQDDSDDEARSPTSGPPPPKFGPVPEMQNVFRCPPINWDKYHVVGESLDKLHLEQRQRPGYAPPGQIRAPIHHIAAPYSPFTDRIGQQNAPMSQTRRGSKKPG</sequence>
<reference evidence="2 3" key="1">
    <citation type="submission" date="2024-04" db="EMBL/GenBank/DDBJ databases">
        <title>Phyllosticta paracitricarpa is synonymous to the EU quarantine fungus P. citricarpa based on phylogenomic analyses.</title>
        <authorList>
            <consortium name="Lawrence Berkeley National Laboratory"/>
            <person name="Van Ingen-Buijs V.A."/>
            <person name="Van Westerhoven A.C."/>
            <person name="Haridas S."/>
            <person name="Skiadas P."/>
            <person name="Martin F."/>
            <person name="Groenewald J.Z."/>
            <person name="Crous P.W."/>
            <person name="Seidl M.F."/>
        </authorList>
    </citation>
    <scope>NUCLEOTIDE SEQUENCE [LARGE SCALE GENOMIC DNA]</scope>
    <source>
        <strain evidence="2 3">CBS 122670</strain>
    </source>
</reference>
<protein>
    <submittedName>
        <fullName evidence="2">Uncharacterized protein</fullName>
    </submittedName>
</protein>